<sequence>MPRGLAHNGAEYQRAGGRSLRTREDEDINIDKGEERGFFGKSKLPPGVTKEQADQIKLKWLKNSALYDDIIRDANTWFTALSTWRDMGYSSGKVKRAMKKLGKTSAEIKYVKDGYENEAVSEFHDRISTPVTQLAATPFFGVIFPPHTASLARDRQSGLASELRESATANKATQEEVYRLEAAIERKSRRFRTLRDNYEHRLKVTDNMIAIHSAELDRLQDRVSTLDRDPLQASQRVRAAISQRDQARAAHITTQDRISAARDTIARLEKWINQERDALAVQRDELLGQLGERFMEVTDLRAERDQAQGRLSNIASLLPSMSSHKRARSESESPTKSARVSKAARSASGLSQADASSHAPVSRSSIEVLSAVAAGQKAKGSVSSPSSPGPDLSRSVRSTAKSGSGGASSSPAASEAGAPSDGGESSSGESGSTRVCDSDAAGSDSSSPELNRAKNEFGMSSGPLSDAELAALPPTTVPRSEWLPGYRDCRSFRGHDIVPWSAQNIRQTGIVEMDTDLLFHRFTKPMEWLIPLRDPVPPLGDWRDDLVDENNVRNLIETAPWKILVAPLDPLTFKTRGWFRHMKRLYASYEDEHLRAYWDSTHAFPVSITKRHTSRYLDAFYTDRKQRRSRAGARWKSFLQQVLIGLLRGYCDLDLLLDPFFVHFPRPGEEGAWYPGIEDGGDPADLLEALTITDTADRCHNLYRDVPEDHPALGIARLRGRSCPPLPDRVSPLCVGWQLVGFYSRQEGSVRSNQT</sequence>
<feature type="region of interest" description="Disordered" evidence="2">
    <location>
        <begin position="314"/>
        <end position="361"/>
    </location>
</feature>
<feature type="region of interest" description="Disordered" evidence="2">
    <location>
        <begin position="376"/>
        <end position="469"/>
    </location>
</feature>
<proteinExistence type="predicted"/>
<feature type="compositionally biased region" description="Low complexity" evidence="2">
    <location>
        <begin position="336"/>
        <end position="348"/>
    </location>
</feature>
<accession>A0A081ABC9</accession>
<comment type="caution">
    <text evidence="3">The sequence shown here is derived from an EMBL/GenBank/DDBJ whole genome shotgun (WGS) entry which is preliminary data.</text>
</comment>
<evidence type="ECO:0000256" key="1">
    <source>
        <dbReference type="SAM" id="Coils"/>
    </source>
</evidence>
<name>A0A081ABC9_PHYNI</name>
<dbReference type="AlphaFoldDB" id="A0A081ABC9"/>
<feature type="compositionally biased region" description="Low complexity" evidence="2">
    <location>
        <begin position="381"/>
        <end position="395"/>
    </location>
</feature>
<feature type="compositionally biased region" description="Low complexity" evidence="2">
    <location>
        <begin position="407"/>
        <end position="447"/>
    </location>
</feature>
<keyword evidence="1" id="KW-0175">Coiled coil</keyword>
<feature type="coiled-coil region" evidence="1">
    <location>
        <begin position="170"/>
        <end position="229"/>
    </location>
</feature>
<reference evidence="3 4" key="1">
    <citation type="submission" date="2013-11" db="EMBL/GenBank/DDBJ databases">
        <title>The Genome Sequence of Phytophthora parasitica P1976.</title>
        <authorList>
            <consortium name="The Broad Institute Genomics Platform"/>
            <person name="Russ C."/>
            <person name="Tyler B."/>
            <person name="Panabieres F."/>
            <person name="Shan W."/>
            <person name="Tripathy S."/>
            <person name="Grunwald N."/>
            <person name="Machado M."/>
            <person name="Johnson C.S."/>
            <person name="Walker B."/>
            <person name="Young S."/>
            <person name="Zeng Q."/>
            <person name="Gargeya S."/>
            <person name="Fitzgerald M."/>
            <person name="Haas B."/>
            <person name="Abouelleil A."/>
            <person name="Allen A.W."/>
            <person name="Alvarado L."/>
            <person name="Arachchi H.M."/>
            <person name="Berlin A.M."/>
            <person name="Chapman S.B."/>
            <person name="Gainer-Dewar J."/>
            <person name="Goldberg J."/>
            <person name="Griggs A."/>
            <person name="Gujja S."/>
            <person name="Hansen M."/>
            <person name="Howarth C."/>
            <person name="Imamovic A."/>
            <person name="Ireland A."/>
            <person name="Larimer J."/>
            <person name="McCowan C."/>
            <person name="Murphy C."/>
            <person name="Pearson M."/>
            <person name="Poon T.W."/>
            <person name="Priest M."/>
            <person name="Roberts A."/>
            <person name="Saif S."/>
            <person name="Shea T."/>
            <person name="Sisk P."/>
            <person name="Sykes S."/>
            <person name="Wortman J."/>
            <person name="Nusbaum C."/>
            <person name="Birren B."/>
        </authorList>
    </citation>
    <scope>NUCLEOTIDE SEQUENCE [LARGE SCALE GENOMIC DNA]</scope>
    <source>
        <strain evidence="3 4">P1976</strain>
    </source>
</reference>
<evidence type="ECO:0000256" key="2">
    <source>
        <dbReference type="SAM" id="MobiDB-lite"/>
    </source>
</evidence>
<evidence type="ECO:0000313" key="3">
    <source>
        <dbReference type="EMBL" id="ETO76190.1"/>
    </source>
</evidence>
<feature type="region of interest" description="Disordered" evidence="2">
    <location>
        <begin position="1"/>
        <end position="26"/>
    </location>
</feature>
<dbReference type="EMBL" id="ANJA01001591">
    <property type="protein sequence ID" value="ETO76190.1"/>
    <property type="molecule type" value="Genomic_DNA"/>
</dbReference>
<protein>
    <submittedName>
        <fullName evidence="3">Uncharacterized protein</fullName>
    </submittedName>
</protein>
<organism evidence="3 4">
    <name type="scientific">Phytophthora nicotianae P1976</name>
    <dbReference type="NCBI Taxonomy" id="1317066"/>
    <lineage>
        <taxon>Eukaryota</taxon>
        <taxon>Sar</taxon>
        <taxon>Stramenopiles</taxon>
        <taxon>Oomycota</taxon>
        <taxon>Peronosporomycetes</taxon>
        <taxon>Peronosporales</taxon>
        <taxon>Peronosporaceae</taxon>
        <taxon>Phytophthora</taxon>
    </lineage>
</organism>
<dbReference type="Proteomes" id="UP000028582">
    <property type="component" value="Unassembled WGS sequence"/>
</dbReference>
<evidence type="ECO:0000313" key="4">
    <source>
        <dbReference type="Proteomes" id="UP000028582"/>
    </source>
</evidence>
<gene>
    <name evidence="3" type="ORF">F444_08382</name>
</gene>